<dbReference type="PANTHER" id="PTHR47424">
    <property type="entry name" value="REGULATORY PROTEIN GAL4"/>
    <property type="match status" value="1"/>
</dbReference>
<keyword evidence="4" id="KW-0539">Nucleus</keyword>
<dbReference type="STRING" id="91626.A0A0C9M543"/>
<keyword evidence="2" id="KW-0238">DNA-binding</keyword>
<dbReference type="Pfam" id="PF00172">
    <property type="entry name" value="Zn_clus"/>
    <property type="match status" value="1"/>
</dbReference>
<feature type="region of interest" description="Disordered" evidence="5">
    <location>
        <begin position="314"/>
        <end position="337"/>
    </location>
</feature>
<dbReference type="CDD" id="cd00067">
    <property type="entry name" value="GAL4"/>
    <property type="match status" value="1"/>
</dbReference>
<evidence type="ECO:0000313" key="8">
    <source>
        <dbReference type="Proteomes" id="UP000053815"/>
    </source>
</evidence>
<accession>A0A0C9M543</accession>
<dbReference type="EMBL" id="DF836297">
    <property type="protein sequence ID" value="GAN01534.1"/>
    <property type="molecule type" value="Genomic_DNA"/>
</dbReference>
<dbReference type="PROSITE" id="PS50048">
    <property type="entry name" value="ZN2_CY6_FUNGAL_2"/>
    <property type="match status" value="1"/>
</dbReference>
<dbReference type="SUPFAM" id="SSF57701">
    <property type="entry name" value="Zn2/Cys6 DNA-binding domain"/>
    <property type="match status" value="1"/>
</dbReference>
<evidence type="ECO:0000256" key="3">
    <source>
        <dbReference type="ARBA" id="ARBA00023163"/>
    </source>
</evidence>
<feature type="compositionally biased region" description="Basic and acidic residues" evidence="5">
    <location>
        <begin position="245"/>
        <end position="254"/>
    </location>
</feature>
<keyword evidence="1" id="KW-0805">Transcription regulation</keyword>
<keyword evidence="3" id="KW-0804">Transcription</keyword>
<proteinExistence type="predicted"/>
<name>A0A0C9M543_9FUNG</name>
<evidence type="ECO:0000259" key="6">
    <source>
        <dbReference type="PROSITE" id="PS50048"/>
    </source>
</evidence>
<sequence length="372" mass="40655">MNQNTKNMVDGDKTRRKRLKVVSACGECRRKKTKCNGEKPCAGCLKAHVECKYVSSQRTSTSAITAANATAAASAVTPTTLSAPVSTTVASKAATSTAKSQKMIHPPAIETAHEHTMLNNAPLLTSASAAPSSSTSTSTSHSHTAASSIESIEERLGTIENILRALLGSGKNKQLLQGFHPQQQQQRSESSAYMDPRPPHYYGHHPHYHSDVSSSSNTSTSSSSCGDMYSSPHLVHAPHIQNRPIPREKRQRHEEEEEGMTENKRLNVRDDFGHGDRQRQQQHPYSKLQLAPIKIINHTPGTPTTSIRNLLNEQTDEDQHQKKKPRWYPTSASSTTSTLTTTSSAFYRMSSSPRNEVINSNNSATTAAGNFT</sequence>
<keyword evidence="8" id="KW-1185">Reference proteome</keyword>
<evidence type="ECO:0000256" key="1">
    <source>
        <dbReference type="ARBA" id="ARBA00023015"/>
    </source>
</evidence>
<dbReference type="SMART" id="SM00066">
    <property type="entry name" value="GAL4"/>
    <property type="match status" value="1"/>
</dbReference>
<protein>
    <recommendedName>
        <fullName evidence="6">Zn(2)-C6 fungal-type domain-containing protein</fullName>
    </recommendedName>
</protein>
<dbReference type="PANTHER" id="PTHR47424:SF3">
    <property type="entry name" value="REGULATORY PROTEIN GAL4"/>
    <property type="match status" value="1"/>
</dbReference>
<gene>
    <name evidence="7" type="ORF">MAM1_0008d00967</name>
</gene>
<dbReference type="AlphaFoldDB" id="A0A0C9M543"/>
<dbReference type="Gene3D" id="4.10.240.10">
    <property type="entry name" value="Zn(2)-C6 fungal-type DNA-binding domain"/>
    <property type="match status" value="1"/>
</dbReference>
<dbReference type="PROSITE" id="PS00463">
    <property type="entry name" value="ZN2_CY6_FUNGAL_1"/>
    <property type="match status" value="1"/>
</dbReference>
<evidence type="ECO:0000313" key="7">
    <source>
        <dbReference type="EMBL" id="GAN01534.1"/>
    </source>
</evidence>
<evidence type="ECO:0000256" key="4">
    <source>
        <dbReference type="ARBA" id="ARBA00023242"/>
    </source>
</evidence>
<dbReference type="InterPro" id="IPR051127">
    <property type="entry name" value="Fungal_SecMet_Regulators"/>
</dbReference>
<reference evidence="7" key="1">
    <citation type="submission" date="2014-09" db="EMBL/GenBank/DDBJ databases">
        <title>Draft genome sequence of an oleaginous Mucoromycotina fungus Mucor ambiguus NBRC6742.</title>
        <authorList>
            <person name="Takeda I."/>
            <person name="Yamane N."/>
            <person name="Morita T."/>
            <person name="Tamano K."/>
            <person name="Machida M."/>
            <person name="Baker S."/>
            <person name="Koike H."/>
        </authorList>
    </citation>
    <scope>NUCLEOTIDE SEQUENCE</scope>
    <source>
        <strain evidence="7">NBRC 6742</strain>
    </source>
</reference>
<dbReference type="InterPro" id="IPR001138">
    <property type="entry name" value="Zn2Cys6_DnaBD"/>
</dbReference>
<dbReference type="GO" id="GO:0003677">
    <property type="term" value="F:DNA binding"/>
    <property type="evidence" value="ECO:0007669"/>
    <property type="project" value="UniProtKB-KW"/>
</dbReference>
<dbReference type="OrthoDB" id="3362851at2759"/>
<dbReference type="GO" id="GO:0000981">
    <property type="term" value="F:DNA-binding transcription factor activity, RNA polymerase II-specific"/>
    <property type="evidence" value="ECO:0007669"/>
    <property type="project" value="InterPro"/>
</dbReference>
<feature type="region of interest" description="Disordered" evidence="5">
    <location>
        <begin position="177"/>
        <end position="289"/>
    </location>
</feature>
<feature type="region of interest" description="Disordered" evidence="5">
    <location>
        <begin position="126"/>
        <end position="148"/>
    </location>
</feature>
<feature type="compositionally biased region" description="Basic and acidic residues" evidence="5">
    <location>
        <begin position="261"/>
        <end position="279"/>
    </location>
</feature>
<evidence type="ECO:0000256" key="2">
    <source>
        <dbReference type="ARBA" id="ARBA00023125"/>
    </source>
</evidence>
<dbReference type="GO" id="GO:0008270">
    <property type="term" value="F:zinc ion binding"/>
    <property type="evidence" value="ECO:0007669"/>
    <property type="project" value="InterPro"/>
</dbReference>
<dbReference type="InterPro" id="IPR036864">
    <property type="entry name" value="Zn2-C6_fun-type_DNA-bd_sf"/>
</dbReference>
<evidence type="ECO:0000256" key="5">
    <source>
        <dbReference type="SAM" id="MobiDB-lite"/>
    </source>
</evidence>
<feature type="domain" description="Zn(2)-C6 fungal-type" evidence="6">
    <location>
        <begin position="24"/>
        <end position="53"/>
    </location>
</feature>
<dbReference type="Proteomes" id="UP000053815">
    <property type="component" value="Unassembled WGS sequence"/>
</dbReference>
<organism evidence="7">
    <name type="scientific">Mucor ambiguus</name>
    <dbReference type="NCBI Taxonomy" id="91626"/>
    <lineage>
        <taxon>Eukaryota</taxon>
        <taxon>Fungi</taxon>
        <taxon>Fungi incertae sedis</taxon>
        <taxon>Mucoromycota</taxon>
        <taxon>Mucoromycotina</taxon>
        <taxon>Mucoromycetes</taxon>
        <taxon>Mucorales</taxon>
        <taxon>Mucorineae</taxon>
        <taxon>Mucoraceae</taxon>
        <taxon>Mucor</taxon>
    </lineage>
</organism>
<feature type="compositionally biased region" description="Low complexity" evidence="5">
    <location>
        <begin position="211"/>
        <end position="231"/>
    </location>
</feature>